<name>A0A559KEQ7_9BACL</name>
<evidence type="ECO:0000256" key="10">
    <source>
        <dbReference type="ARBA" id="ARBA00022827"/>
    </source>
</evidence>
<comment type="pathway">
    <text evidence="3 15">Cofactor biosynthesis; FMN biosynthesis; FMN from riboflavin (ATP route): step 1/1.</text>
</comment>
<evidence type="ECO:0000256" key="11">
    <source>
        <dbReference type="ARBA" id="ARBA00022840"/>
    </source>
</evidence>
<evidence type="ECO:0000313" key="18">
    <source>
        <dbReference type="Proteomes" id="UP000317036"/>
    </source>
</evidence>
<keyword evidence="4 15" id="KW-0285">Flavoprotein</keyword>
<dbReference type="UniPathway" id="UPA00277">
    <property type="reaction ID" value="UER00407"/>
</dbReference>
<dbReference type="Proteomes" id="UP000317036">
    <property type="component" value="Unassembled WGS sequence"/>
</dbReference>
<dbReference type="GO" id="GO:0008531">
    <property type="term" value="F:riboflavin kinase activity"/>
    <property type="evidence" value="ECO:0007669"/>
    <property type="project" value="UniProtKB-UniRule"/>
</dbReference>
<evidence type="ECO:0000256" key="12">
    <source>
        <dbReference type="ARBA" id="ARBA00023268"/>
    </source>
</evidence>
<dbReference type="GO" id="GO:0009231">
    <property type="term" value="P:riboflavin biosynthetic process"/>
    <property type="evidence" value="ECO:0007669"/>
    <property type="project" value="InterPro"/>
</dbReference>
<dbReference type="InterPro" id="IPR023465">
    <property type="entry name" value="Riboflavin_kinase_dom_sf"/>
</dbReference>
<dbReference type="PANTHER" id="PTHR22749">
    <property type="entry name" value="RIBOFLAVIN KINASE/FMN ADENYLYLTRANSFERASE"/>
    <property type="match status" value="1"/>
</dbReference>
<dbReference type="FunFam" id="3.40.50.620:FF:000021">
    <property type="entry name" value="Riboflavin biosynthesis protein"/>
    <property type="match status" value="1"/>
</dbReference>
<dbReference type="GO" id="GO:0005524">
    <property type="term" value="F:ATP binding"/>
    <property type="evidence" value="ECO:0007669"/>
    <property type="project" value="UniProtKB-UniRule"/>
</dbReference>
<comment type="function">
    <text evidence="1">Catalyzes the phosphorylation of riboflavin to FMN followed by the adenylation of FMN to FAD.</text>
</comment>
<feature type="domain" description="Riboflavin kinase" evidence="16">
    <location>
        <begin position="184"/>
        <end position="310"/>
    </location>
</feature>
<comment type="catalytic activity">
    <reaction evidence="14 15">
        <text>FMN + ATP + H(+) = FAD + diphosphate</text>
        <dbReference type="Rhea" id="RHEA:17237"/>
        <dbReference type="ChEBI" id="CHEBI:15378"/>
        <dbReference type="ChEBI" id="CHEBI:30616"/>
        <dbReference type="ChEBI" id="CHEBI:33019"/>
        <dbReference type="ChEBI" id="CHEBI:57692"/>
        <dbReference type="ChEBI" id="CHEBI:58210"/>
        <dbReference type="EC" id="2.7.7.2"/>
    </reaction>
</comment>
<dbReference type="GO" id="GO:0009398">
    <property type="term" value="P:FMN biosynthetic process"/>
    <property type="evidence" value="ECO:0007669"/>
    <property type="project" value="UniProtKB-UniRule"/>
</dbReference>
<dbReference type="Pfam" id="PF06574">
    <property type="entry name" value="FAD_syn"/>
    <property type="match status" value="1"/>
</dbReference>
<dbReference type="RefSeq" id="WP_144845194.1">
    <property type="nucleotide sequence ID" value="NZ_VNJI01000007.1"/>
</dbReference>
<keyword evidence="12" id="KW-0511">Multifunctional enzyme</keyword>
<comment type="similarity">
    <text evidence="15">Belongs to the ribF family.</text>
</comment>
<dbReference type="FunFam" id="2.40.30.30:FF:000003">
    <property type="entry name" value="Riboflavin biosynthesis protein"/>
    <property type="match status" value="1"/>
</dbReference>
<dbReference type="UniPathway" id="UPA00276">
    <property type="reaction ID" value="UER00406"/>
</dbReference>
<evidence type="ECO:0000256" key="8">
    <source>
        <dbReference type="ARBA" id="ARBA00022741"/>
    </source>
</evidence>
<keyword evidence="7 15" id="KW-0548">Nucleotidyltransferase</keyword>
<dbReference type="EMBL" id="VNJI01000007">
    <property type="protein sequence ID" value="TVY10611.1"/>
    <property type="molecule type" value="Genomic_DNA"/>
</dbReference>
<dbReference type="EC" id="2.7.7.2" evidence="15"/>
<comment type="catalytic activity">
    <reaction evidence="13 15">
        <text>riboflavin + ATP = FMN + ADP + H(+)</text>
        <dbReference type="Rhea" id="RHEA:14357"/>
        <dbReference type="ChEBI" id="CHEBI:15378"/>
        <dbReference type="ChEBI" id="CHEBI:30616"/>
        <dbReference type="ChEBI" id="CHEBI:57986"/>
        <dbReference type="ChEBI" id="CHEBI:58210"/>
        <dbReference type="ChEBI" id="CHEBI:456216"/>
        <dbReference type="EC" id="2.7.1.26"/>
    </reaction>
</comment>
<dbReference type="NCBIfam" id="NF004162">
    <property type="entry name" value="PRK05627.1-5"/>
    <property type="match status" value="1"/>
</dbReference>
<evidence type="ECO:0000256" key="7">
    <source>
        <dbReference type="ARBA" id="ARBA00022695"/>
    </source>
</evidence>
<dbReference type="InterPro" id="IPR015864">
    <property type="entry name" value="FAD_synthase"/>
</dbReference>
<accession>A0A559KEQ7</accession>
<evidence type="ECO:0000259" key="16">
    <source>
        <dbReference type="SMART" id="SM00904"/>
    </source>
</evidence>
<evidence type="ECO:0000256" key="14">
    <source>
        <dbReference type="ARBA" id="ARBA00049494"/>
    </source>
</evidence>
<dbReference type="InterPro" id="IPR023468">
    <property type="entry name" value="Riboflavin_kinase"/>
</dbReference>
<evidence type="ECO:0000256" key="6">
    <source>
        <dbReference type="ARBA" id="ARBA00022679"/>
    </source>
</evidence>
<dbReference type="PIRSF" id="PIRSF004491">
    <property type="entry name" value="FAD_Synth"/>
    <property type="match status" value="1"/>
</dbReference>
<keyword evidence="5 15" id="KW-0288">FMN</keyword>
<dbReference type="CDD" id="cd02064">
    <property type="entry name" value="FAD_synthetase_N"/>
    <property type="match status" value="1"/>
</dbReference>
<dbReference type="Gene3D" id="3.40.50.620">
    <property type="entry name" value="HUPs"/>
    <property type="match status" value="1"/>
</dbReference>
<evidence type="ECO:0000256" key="15">
    <source>
        <dbReference type="PIRNR" id="PIRNR004491"/>
    </source>
</evidence>
<gene>
    <name evidence="17" type="ORF">FPZ49_07705</name>
</gene>
<protein>
    <recommendedName>
        <fullName evidence="15">Riboflavin biosynthesis protein</fullName>
    </recommendedName>
    <domain>
        <recommendedName>
            <fullName evidence="15">Riboflavin kinase</fullName>
            <ecNumber evidence="15">2.7.1.26</ecNumber>
        </recommendedName>
        <alternativeName>
            <fullName evidence="15">Flavokinase</fullName>
        </alternativeName>
    </domain>
    <domain>
        <recommendedName>
            <fullName evidence="15">FMN adenylyltransferase</fullName>
            <ecNumber evidence="15">2.7.7.2</ecNumber>
        </recommendedName>
        <alternativeName>
            <fullName evidence="15">FAD pyrophosphorylase</fullName>
        </alternativeName>
        <alternativeName>
            <fullName evidence="15">FAD synthase</fullName>
        </alternativeName>
    </domain>
</protein>
<dbReference type="InterPro" id="IPR015865">
    <property type="entry name" value="Riboflavin_kinase_bac/euk"/>
</dbReference>
<keyword evidence="9 15" id="KW-0418">Kinase</keyword>
<dbReference type="AlphaFoldDB" id="A0A559KEQ7"/>
<dbReference type="EC" id="2.7.1.26" evidence="15"/>
<dbReference type="NCBIfam" id="TIGR00083">
    <property type="entry name" value="ribF"/>
    <property type="match status" value="1"/>
</dbReference>
<proteinExistence type="inferred from homology"/>
<comment type="pathway">
    <text evidence="2 15">Cofactor biosynthesis; FAD biosynthesis; FAD from FMN: step 1/1.</text>
</comment>
<evidence type="ECO:0000256" key="1">
    <source>
        <dbReference type="ARBA" id="ARBA00002121"/>
    </source>
</evidence>
<keyword evidence="18" id="KW-1185">Reference proteome</keyword>
<evidence type="ECO:0000256" key="2">
    <source>
        <dbReference type="ARBA" id="ARBA00004726"/>
    </source>
</evidence>
<evidence type="ECO:0000256" key="9">
    <source>
        <dbReference type="ARBA" id="ARBA00022777"/>
    </source>
</evidence>
<dbReference type="GO" id="GO:0003919">
    <property type="term" value="F:FMN adenylyltransferase activity"/>
    <property type="evidence" value="ECO:0007669"/>
    <property type="project" value="UniProtKB-UniRule"/>
</dbReference>
<comment type="caution">
    <text evidence="17">The sequence shown here is derived from an EMBL/GenBank/DDBJ whole genome shotgun (WGS) entry which is preliminary data.</text>
</comment>
<dbReference type="NCBIfam" id="NF004160">
    <property type="entry name" value="PRK05627.1-3"/>
    <property type="match status" value="1"/>
</dbReference>
<keyword evidence="10 15" id="KW-0274">FAD</keyword>
<evidence type="ECO:0000256" key="3">
    <source>
        <dbReference type="ARBA" id="ARBA00005201"/>
    </source>
</evidence>
<keyword evidence="8 15" id="KW-0547">Nucleotide-binding</keyword>
<dbReference type="OrthoDB" id="9803667at2"/>
<evidence type="ECO:0000256" key="4">
    <source>
        <dbReference type="ARBA" id="ARBA00022630"/>
    </source>
</evidence>
<dbReference type="SUPFAM" id="SSF82114">
    <property type="entry name" value="Riboflavin kinase-like"/>
    <property type="match status" value="1"/>
</dbReference>
<keyword evidence="6 15" id="KW-0808">Transferase</keyword>
<dbReference type="InterPro" id="IPR002606">
    <property type="entry name" value="Riboflavin_kinase_bac"/>
</dbReference>
<dbReference type="PANTHER" id="PTHR22749:SF6">
    <property type="entry name" value="RIBOFLAVIN KINASE"/>
    <property type="match status" value="1"/>
</dbReference>
<dbReference type="SUPFAM" id="SSF52374">
    <property type="entry name" value="Nucleotidylyl transferase"/>
    <property type="match status" value="1"/>
</dbReference>
<organism evidence="17 18">
    <name type="scientific">Paenibacillus cremeus</name>
    <dbReference type="NCBI Taxonomy" id="2163881"/>
    <lineage>
        <taxon>Bacteria</taxon>
        <taxon>Bacillati</taxon>
        <taxon>Bacillota</taxon>
        <taxon>Bacilli</taxon>
        <taxon>Bacillales</taxon>
        <taxon>Paenibacillaceae</taxon>
        <taxon>Paenibacillus</taxon>
    </lineage>
</organism>
<dbReference type="GO" id="GO:0006747">
    <property type="term" value="P:FAD biosynthetic process"/>
    <property type="evidence" value="ECO:0007669"/>
    <property type="project" value="UniProtKB-UniRule"/>
</dbReference>
<evidence type="ECO:0000256" key="13">
    <source>
        <dbReference type="ARBA" id="ARBA00047880"/>
    </source>
</evidence>
<evidence type="ECO:0000313" key="17">
    <source>
        <dbReference type="EMBL" id="TVY10611.1"/>
    </source>
</evidence>
<sequence>MQTVHLQFPLQNHEVIAPGQIVAIGEFDGAHLGHQEVIKRAVQRSSELRLPSAIMTFHPHPRQVLGLDKYAQVLTPLAAKQEMLERLGVDTMYIVNFNESFMRVTPEQFVEQMLIPLQVNTVFVGFDFKFGHKGAGTPDTLCELAKGRFVVEIVRPFHLNSHKVSSTLIRERLQSGDVAGAEALLGRPYSIRGSVVHGEARGRTIGFPTANIGVAEPFVIPANGVYAVEATVRGQKYDGVMNIGLKPTFGTDLLQPTLEAHLFDFSETIYGEPIEVALLAYIRPERKFASIQELIAQISKDADQAKSVLAERKTMQSS</sequence>
<dbReference type="Pfam" id="PF01687">
    <property type="entry name" value="Flavokinase"/>
    <property type="match status" value="1"/>
</dbReference>
<reference evidence="17 18" key="1">
    <citation type="submission" date="2019-07" db="EMBL/GenBank/DDBJ databases">
        <authorList>
            <person name="Kim J."/>
        </authorList>
    </citation>
    <scope>NUCLEOTIDE SEQUENCE [LARGE SCALE GENOMIC DNA]</scope>
    <source>
        <strain evidence="17 18">JC52</strain>
    </source>
</reference>
<keyword evidence="11 15" id="KW-0067">ATP-binding</keyword>
<evidence type="ECO:0000256" key="5">
    <source>
        <dbReference type="ARBA" id="ARBA00022643"/>
    </source>
</evidence>
<dbReference type="InterPro" id="IPR014729">
    <property type="entry name" value="Rossmann-like_a/b/a_fold"/>
</dbReference>
<dbReference type="Gene3D" id="2.40.30.30">
    <property type="entry name" value="Riboflavin kinase-like"/>
    <property type="match status" value="1"/>
</dbReference>
<dbReference type="SMART" id="SM00904">
    <property type="entry name" value="Flavokinase"/>
    <property type="match status" value="1"/>
</dbReference>